<dbReference type="PATRIC" id="fig|710685.3.peg.5538"/>
<accession>G8RJP6</accession>
<feature type="signal peptide" evidence="1">
    <location>
        <begin position="1"/>
        <end position="33"/>
    </location>
</feature>
<gene>
    <name evidence="2" type="ordered locus">MycrhN_5518</name>
</gene>
<dbReference type="OrthoDB" id="4762516at2"/>
<organism evidence="2 3">
    <name type="scientific">Mycolicibacterium rhodesiae (strain NBB3)</name>
    <name type="common">Mycobacterium rhodesiae</name>
    <dbReference type="NCBI Taxonomy" id="710685"/>
    <lineage>
        <taxon>Bacteria</taxon>
        <taxon>Bacillati</taxon>
        <taxon>Actinomycetota</taxon>
        <taxon>Actinomycetes</taxon>
        <taxon>Mycobacteriales</taxon>
        <taxon>Mycobacteriaceae</taxon>
        <taxon>Mycolicibacterium</taxon>
    </lineage>
</organism>
<feature type="chain" id="PRO_5003515683" description="Secreted protein" evidence="1">
    <location>
        <begin position="34"/>
        <end position="98"/>
    </location>
</feature>
<name>G8RJP6_MYCRN</name>
<dbReference type="Proteomes" id="UP000005442">
    <property type="component" value="Chromosome"/>
</dbReference>
<dbReference type="AlphaFoldDB" id="G8RJP6"/>
<evidence type="ECO:0000256" key="1">
    <source>
        <dbReference type="SAM" id="SignalP"/>
    </source>
</evidence>
<dbReference type="HOGENOM" id="CLU_2330752_0_0_11"/>
<sequence>MNTTNLKKIAVAGAVSGALGLAAIGLGTGTASADPLDDIAPMIPSDVTDEVVNYLPLIESVSEIGSNAGLGELGNVPVLGDIGNLGNLPDLLALAGGF</sequence>
<dbReference type="EMBL" id="CP003169">
    <property type="protein sequence ID" value="AEV75987.1"/>
    <property type="molecule type" value="Genomic_DNA"/>
</dbReference>
<keyword evidence="1" id="KW-0732">Signal</keyword>
<protein>
    <recommendedName>
        <fullName evidence="4">Secreted protein</fullName>
    </recommendedName>
</protein>
<evidence type="ECO:0000313" key="3">
    <source>
        <dbReference type="Proteomes" id="UP000005442"/>
    </source>
</evidence>
<reference evidence="2 3" key="1">
    <citation type="submission" date="2011-12" db="EMBL/GenBank/DDBJ databases">
        <title>Complete sequence of Mycobacterium rhodesiae NBB3.</title>
        <authorList>
            <consortium name="US DOE Joint Genome Institute"/>
            <person name="Lucas S."/>
            <person name="Han J."/>
            <person name="Lapidus A."/>
            <person name="Cheng J.-F."/>
            <person name="Goodwin L."/>
            <person name="Pitluck S."/>
            <person name="Peters L."/>
            <person name="Mikhailova N."/>
            <person name="Gu W."/>
            <person name="Detter J.C."/>
            <person name="Han C."/>
            <person name="Tapia R."/>
            <person name="Land M."/>
            <person name="Hauser L."/>
            <person name="Kyrpides N."/>
            <person name="Ivanova N."/>
            <person name="Pagani I."/>
            <person name="Mattes T."/>
            <person name="Holmes A."/>
            <person name="Rutledge P."/>
            <person name="Paulsen I."/>
            <person name="Coleman N."/>
            <person name="Woyke T."/>
        </authorList>
    </citation>
    <scope>NUCLEOTIDE SEQUENCE [LARGE SCALE GENOMIC DNA]</scope>
    <source>
        <strain evidence="2 3">NBB3</strain>
    </source>
</reference>
<dbReference type="STRING" id="710685.MycrhN_5518"/>
<evidence type="ECO:0008006" key="4">
    <source>
        <dbReference type="Google" id="ProtNLM"/>
    </source>
</evidence>
<keyword evidence="3" id="KW-1185">Reference proteome</keyword>
<dbReference type="KEGG" id="mrh:MycrhN_5518"/>
<dbReference type="RefSeq" id="WP_014213726.1">
    <property type="nucleotide sequence ID" value="NC_016604.1"/>
</dbReference>
<dbReference type="eggNOG" id="ENOG5030V1W">
    <property type="taxonomic scope" value="Bacteria"/>
</dbReference>
<proteinExistence type="predicted"/>
<evidence type="ECO:0000313" key="2">
    <source>
        <dbReference type="EMBL" id="AEV75987.1"/>
    </source>
</evidence>